<protein>
    <recommendedName>
        <fullName evidence="4">F-box domain-containing protein</fullName>
    </recommendedName>
</protein>
<evidence type="ECO:0000313" key="2">
    <source>
        <dbReference type="EMBL" id="GAT45499.1"/>
    </source>
</evidence>
<evidence type="ECO:0008006" key="4">
    <source>
        <dbReference type="Google" id="ProtNLM"/>
    </source>
</evidence>
<gene>
    <name evidence="2" type="ORF">MCHLO_03073</name>
</gene>
<proteinExistence type="predicted"/>
<accession>A0ABQ0L2Y1</accession>
<dbReference type="SUPFAM" id="SSF52058">
    <property type="entry name" value="L domain-like"/>
    <property type="match status" value="1"/>
</dbReference>
<keyword evidence="3" id="KW-1185">Reference proteome</keyword>
<feature type="region of interest" description="Disordered" evidence="1">
    <location>
        <begin position="199"/>
        <end position="220"/>
    </location>
</feature>
<dbReference type="Gene3D" id="3.80.10.10">
    <property type="entry name" value="Ribonuclease Inhibitor"/>
    <property type="match status" value="1"/>
</dbReference>
<dbReference type="Proteomes" id="UP000815677">
    <property type="component" value="Unassembled WGS sequence"/>
</dbReference>
<dbReference type="InterPro" id="IPR032675">
    <property type="entry name" value="LRR_dom_sf"/>
</dbReference>
<organism evidence="2 3">
    <name type="scientific">Mycena chlorophos</name>
    <name type="common">Agaric fungus</name>
    <name type="synonym">Agaricus chlorophos</name>
    <dbReference type="NCBI Taxonomy" id="658473"/>
    <lineage>
        <taxon>Eukaryota</taxon>
        <taxon>Fungi</taxon>
        <taxon>Dikarya</taxon>
        <taxon>Basidiomycota</taxon>
        <taxon>Agaricomycotina</taxon>
        <taxon>Agaricomycetes</taxon>
        <taxon>Agaricomycetidae</taxon>
        <taxon>Agaricales</taxon>
        <taxon>Marasmiineae</taxon>
        <taxon>Mycenaceae</taxon>
        <taxon>Mycena</taxon>
    </lineage>
</organism>
<evidence type="ECO:0000313" key="3">
    <source>
        <dbReference type="Proteomes" id="UP000815677"/>
    </source>
</evidence>
<sequence length="624" mass="69647">MKMEQLQNIRQQISSLEAQLLLLRQQEKAILAETGDIAHNPLTGSTKETKKENSTAAELPIDILTLIFKALLESTERQPHNLQPNWGWGATNEHQTYPAVPFPFNISWVSSSWRLAALSTFELWSTLSLHINSKPIHPPGPRANRQHYISSILAGEIHLSLHDGRTYTGQAAAQLLDLFLNRTLLLEVELSVIYQPSPWGRSTDSDDEDPTSDNQDLLPPSPLTKSMLKLLLSRASDWLSASISGDFMWVLDTLGLEMEIPPMWTNLNTLHTDGYNHSSAEMQPSRFFVNTPALKQLKMTGVSSHMLDINWLQIETLSLAYVTPQVSHRILCSTSQVKTLGLVFDHWSHGDTSSSPKIHLPKLNHLSLHDTVQNTYILDNLVAPNLTTLQLENSTKVMAVGLEGIQKNMTQLSVCSSIPSCTSSGITMLEVKHCQIYDLPNILQALPDLTSMTILDMPPRSDGGWTSWNNVATHSQNTNWNHLMTLLTTGLLPQAAGPSQPAWAHHYSHEPEPQPALLLVPKLQQLKLAACLHPIDVRVLQKFLTYRTELILPIKFQLEISYSTPMGENKSDMEFVEEQKAALLLREILGTGKAELKVVNAPTRWGAVLDKDMVSIILNEVGSY</sequence>
<dbReference type="EMBL" id="DF841400">
    <property type="protein sequence ID" value="GAT45499.1"/>
    <property type="molecule type" value="Genomic_DNA"/>
</dbReference>
<name>A0ABQ0L2Y1_MYCCL</name>
<evidence type="ECO:0000256" key="1">
    <source>
        <dbReference type="SAM" id="MobiDB-lite"/>
    </source>
</evidence>
<reference evidence="2" key="1">
    <citation type="submission" date="2014-09" db="EMBL/GenBank/DDBJ databases">
        <title>Genome sequence of the luminous mushroom Mycena chlorophos for searching fungal bioluminescence genes.</title>
        <authorList>
            <person name="Tanaka Y."/>
            <person name="Kasuga D."/>
            <person name="Oba Y."/>
            <person name="Hase S."/>
            <person name="Sato K."/>
            <person name="Oba Y."/>
            <person name="Sakakibara Y."/>
        </authorList>
    </citation>
    <scope>NUCLEOTIDE SEQUENCE</scope>
</reference>